<proteinExistence type="predicted"/>
<sequence>MKKLKIDLELLVQSFSFNEDDLAKEYLDTYTGDIINIPSELDKVIQGEQDEEELEQWQRELLKDAYSVKNDEEERYILIPNTDETYNHNIMVSFTKEIVCSENLRDKLLNALNSNQPERNFKNILFEHEAELVKWEAYEEEKAEEYAANWLRKIDIELE</sequence>
<gene>
    <name evidence="1" type="ORF">I6U51_16895</name>
</gene>
<dbReference type="EMBL" id="JAEEGB010000026">
    <property type="protein sequence ID" value="MBI6874351.1"/>
    <property type="molecule type" value="Genomic_DNA"/>
</dbReference>
<dbReference type="RefSeq" id="WP_211143741.1">
    <property type="nucleotide sequence ID" value="NZ_JAEEGB010000026.1"/>
</dbReference>
<dbReference type="InterPro" id="IPR005361">
    <property type="entry name" value="UPF0158"/>
</dbReference>
<keyword evidence="2" id="KW-1185">Reference proteome</keyword>
<organism evidence="1 2">
    <name type="scientific">Clostridium aciditolerans</name>
    <dbReference type="NCBI Taxonomy" id="339861"/>
    <lineage>
        <taxon>Bacteria</taxon>
        <taxon>Bacillati</taxon>
        <taxon>Bacillota</taxon>
        <taxon>Clostridia</taxon>
        <taxon>Eubacteriales</taxon>
        <taxon>Clostridiaceae</taxon>
        <taxon>Clostridium</taxon>
    </lineage>
</organism>
<dbReference type="Proteomes" id="UP000622687">
    <property type="component" value="Unassembled WGS sequence"/>
</dbReference>
<dbReference type="AlphaFoldDB" id="A0A934M7X7"/>
<evidence type="ECO:0000313" key="1">
    <source>
        <dbReference type="EMBL" id="MBI6874351.1"/>
    </source>
</evidence>
<reference evidence="1" key="1">
    <citation type="submission" date="2020-12" db="EMBL/GenBank/DDBJ databases">
        <title>Clostridium thailandense sp. nov., a novel acetogenic bacterium isolated from peat land soil in Thailand.</title>
        <authorList>
            <person name="Chaikitkaew S."/>
            <person name="Birkeland N.K."/>
        </authorList>
    </citation>
    <scope>NUCLEOTIDE SEQUENCE</scope>
    <source>
        <strain evidence="1">DSM 17425</strain>
    </source>
</reference>
<name>A0A934M7X7_9CLOT</name>
<accession>A0A934M7X7</accession>
<comment type="caution">
    <text evidence="1">The sequence shown here is derived from an EMBL/GenBank/DDBJ whole genome shotgun (WGS) entry which is preliminary data.</text>
</comment>
<evidence type="ECO:0000313" key="2">
    <source>
        <dbReference type="Proteomes" id="UP000622687"/>
    </source>
</evidence>
<dbReference type="Pfam" id="PF03682">
    <property type="entry name" value="UPF0158"/>
    <property type="match status" value="1"/>
</dbReference>
<protein>
    <submittedName>
        <fullName evidence="1">Uncharacterized protein</fullName>
    </submittedName>
</protein>